<evidence type="ECO:0000313" key="2">
    <source>
        <dbReference type="Proteomes" id="UP000265703"/>
    </source>
</evidence>
<dbReference type="EMBL" id="QKYT01000624">
    <property type="protein sequence ID" value="RIA82851.1"/>
    <property type="molecule type" value="Genomic_DNA"/>
</dbReference>
<dbReference type="Proteomes" id="UP000265703">
    <property type="component" value="Unassembled WGS sequence"/>
</dbReference>
<dbReference type="OrthoDB" id="2404197at2759"/>
<dbReference type="AlphaFoldDB" id="A0A397SJ60"/>
<dbReference type="InterPro" id="IPR013761">
    <property type="entry name" value="SAM/pointed_sf"/>
</dbReference>
<keyword evidence="2" id="KW-1185">Reference proteome</keyword>
<accession>A0A397SJ60</accession>
<reference evidence="1 2" key="1">
    <citation type="submission" date="2018-06" db="EMBL/GenBank/DDBJ databases">
        <title>Comparative genomics reveals the genomic features of Rhizophagus irregularis, R. cerebriforme, R. diaphanum and Gigaspora rosea, and their symbiotic lifestyle signature.</title>
        <authorList>
            <person name="Morin E."/>
            <person name="San Clemente H."/>
            <person name="Chen E.C.H."/>
            <person name="De La Providencia I."/>
            <person name="Hainaut M."/>
            <person name="Kuo A."/>
            <person name="Kohler A."/>
            <person name="Murat C."/>
            <person name="Tang N."/>
            <person name="Roy S."/>
            <person name="Loubradou J."/>
            <person name="Henrissat B."/>
            <person name="Grigoriev I.V."/>
            <person name="Corradi N."/>
            <person name="Roux C."/>
            <person name="Martin F.M."/>
        </authorList>
    </citation>
    <scope>NUCLEOTIDE SEQUENCE [LARGE SCALE GENOMIC DNA]</scope>
    <source>
        <strain evidence="1 2">DAOM 227022</strain>
    </source>
</reference>
<evidence type="ECO:0008006" key="3">
    <source>
        <dbReference type="Google" id="ProtNLM"/>
    </source>
</evidence>
<comment type="caution">
    <text evidence="1">The sequence shown here is derived from an EMBL/GenBank/DDBJ whole genome shotgun (WGS) entry which is preliminary data.</text>
</comment>
<organism evidence="1 2">
    <name type="scientific">Glomus cerebriforme</name>
    <dbReference type="NCBI Taxonomy" id="658196"/>
    <lineage>
        <taxon>Eukaryota</taxon>
        <taxon>Fungi</taxon>
        <taxon>Fungi incertae sedis</taxon>
        <taxon>Mucoromycota</taxon>
        <taxon>Glomeromycotina</taxon>
        <taxon>Glomeromycetes</taxon>
        <taxon>Glomerales</taxon>
        <taxon>Glomeraceae</taxon>
        <taxon>Glomus</taxon>
    </lineage>
</organism>
<dbReference type="Gene3D" id="1.10.150.50">
    <property type="entry name" value="Transcription Factor, Ets-1"/>
    <property type="match status" value="1"/>
</dbReference>
<sequence length="444" mass="50392">MSSQASSPASPTLITEEISTKTISDVIKDFNTKELIKYLGRKDLKLKETHFKILRKEEITSLAFFKLTKEDFCSIGFTLGPATVLAEFIEDLGQKIRNYFSFKTLDNLKEMLRKNKVNGKDITNIKQFTPVFEEINDDDKTFEYCIEDIILKLSNMETMTDTNEVMHCEFISAILHASIIIAKNLIFQDIFIVLQKDISGKDVTGQVNYTIKSLEEFLYITEEKSRNIKIGYAQVSAVVVSDSSPVHKVHRQLKLSEQIEEVLKLPDQEKISEDMETDAFLVKVHKKSISNNIRKCNKEKKLSKAGQDQENDFTCALSFNPPEISFISEILPTSGRPNHVTKISETVCSKKILPEVNVSTTPKPAEISISTASIPSTHIFNSLSETSPVLEQFPFLYLSDSSECDERFDLNSSTLCPLCNGDHKEESLWKDIRDEWDDGDYCGE</sequence>
<gene>
    <name evidence="1" type="ORF">C1645_743483</name>
</gene>
<name>A0A397SJ60_9GLOM</name>
<evidence type="ECO:0000313" key="1">
    <source>
        <dbReference type="EMBL" id="RIA82851.1"/>
    </source>
</evidence>
<proteinExistence type="predicted"/>
<protein>
    <recommendedName>
        <fullName evidence="3">SAM domain-containing protein</fullName>
    </recommendedName>
</protein>